<dbReference type="PANTHER" id="PTHR34009">
    <property type="entry name" value="PROTEIN STAR"/>
    <property type="match status" value="1"/>
</dbReference>
<name>A0A183J6X7_9BILA</name>
<dbReference type="SUPFAM" id="SSF53335">
    <property type="entry name" value="S-adenosyl-L-methionine-dependent methyltransferases"/>
    <property type="match status" value="1"/>
</dbReference>
<evidence type="ECO:0000313" key="2">
    <source>
        <dbReference type="EMBL" id="VDP41591.1"/>
    </source>
</evidence>
<dbReference type="GO" id="GO:0005794">
    <property type="term" value="C:Golgi apparatus"/>
    <property type="evidence" value="ECO:0007669"/>
    <property type="project" value="TreeGrafter"/>
</dbReference>
<dbReference type="GO" id="GO:0005886">
    <property type="term" value="C:plasma membrane"/>
    <property type="evidence" value="ECO:0007669"/>
    <property type="project" value="TreeGrafter"/>
</dbReference>
<dbReference type="Gene3D" id="3.40.50.150">
    <property type="entry name" value="Vaccinia Virus protein VP39"/>
    <property type="match status" value="1"/>
</dbReference>
<evidence type="ECO:0000313" key="4">
    <source>
        <dbReference type="WBParaSite" id="SBAD_0001201201-mRNA-1"/>
    </source>
</evidence>
<dbReference type="GO" id="GO:0006888">
    <property type="term" value="P:endoplasmic reticulum to Golgi vesicle-mediated transport"/>
    <property type="evidence" value="ECO:0007669"/>
    <property type="project" value="TreeGrafter"/>
</dbReference>
<accession>A0A183J6X7</accession>
<protein>
    <submittedName>
        <fullName evidence="4">Methyltransf_21 domain-containing protein</fullName>
    </submittedName>
</protein>
<dbReference type="AlphaFoldDB" id="A0A183J6X7"/>
<dbReference type="InterPro" id="IPR006342">
    <property type="entry name" value="FkbM_mtfrase"/>
</dbReference>
<gene>
    <name evidence="2" type="ORF">SBAD_LOCUS11625</name>
</gene>
<dbReference type="PANTHER" id="PTHR34009:SF2">
    <property type="entry name" value="PROTEIN STAR"/>
    <property type="match status" value="1"/>
</dbReference>
<evidence type="ECO:0000313" key="3">
    <source>
        <dbReference type="Proteomes" id="UP000270296"/>
    </source>
</evidence>
<keyword evidence="3" id="KW-1185">Reference proteome</keyword>
<dbReference type="EMBL" id="UZAM01016056">
    <property type="protein sequence ID" value="VDP41591.1"/>
    <property type="molecule type" value="Genomic_DNA"/>
</dbReference>
<dbReference type="InterPro" id="IPR029063">
    <property type="entry name" value="SAM-dependent_MTases_sf"/>
</dbReference>
<dbReference type="WBParaSite" id="SBAD_0001201201-mRNA-1">
    <property type="protein sequence ID" value="SBAD_0001201201-mRNA-1"/>
    <property type="gene ID" value="SBAD_0001201201"/>
</dbReference>
<reference evidence="2 3" key="2">
    <citation type="submission" date="2018-11" db="EMBL/GenBank/DDBJ databases">
        <authorList>
            <consortium name="Pathogen Informatics"/>
        </authorList>
    </citation>
    <scope>NUCLEOTIDE SEQUENCE [LARGE SCALE GENOMIC DNA]</scope>
</reference>
<dbReference type="OrthoDB" id="6357215at2759"/>
<dbReference type="InterPro" id="IPR053202">
    <property type="entry name" value="EGF_Rcpt_Signaling_Reg"/>
</dbReference>
<organism evidence="4">
    <name type="scientific">Soboliphyme baturini</name>
    <dbReference type="NCBI Taxonomy" id="241478"/>
    <lineage>
        <taxon>Eukaryota</taxon>
        <taxon>Metazoa</taxon>
        <taxon>Ecdysozoa</taxon>
        <taxon>Nematoda</taxon>
        <taxon>Enoplea</taxon>
        <taxon>Dorylaimia</taxon>
        <taxon>Dioctophymatida</taxon>
        <taxon>Dioctophymatoidea</taxon>
        <taxon>Soboliphymatidae</taxon>
        <taxon>Soboliphyme</taxon>
    </lineage>
</organism>
<dbReference type="GO" id="GO:0031902">
    <property type="term" value="C:late endosome membrane"/>
    <property type="evidence" value="ECO:0007669"/>
    <property type="project" value="TreeGrafter"/>
</dbReference>
<reference evidence="4" key="1">
    <citation type="submission" date="2016-06" db="UniProtKB">
        <authorList>
            <consortium name="WormBaseParasite"/>
        </authorList>
    </citation>
    <scope>IDENTIFICATION</scope>
</reference>
<proteinExistence type="predicted"/>
<dbReference type="GO" id="GO:0016197">
    <property type="term" value="P:endosomal transport"/>
    <property type="evidence" value="ECO:0007669"/>
    <property type="project" value="TreeGrafter"/>
</dbReference>
<evidence type="ECO:0000259" key="1">
    <source>
        <dbReference type="Pfam" id="PF05050"/>
    </source>
</evidence>
<dbReference type="Pfam" id="PF05050">
    <property type="entry name" value="Methyltransf_21"/>
    <property type="match status" value="1"/>
</dbReference>
<sequence length="304" mass="35769">MLLRSCWRSLRKIVRYPICALLCVCVLLLAFRAVIQRKPLFYSTYDDSLWDDDYIAKYDADDPRLLSHIYKYYLEPPAERRIAYCLDDVTKLDYSQYNQSTIVATLLKHKRNGFFVEAGAYDGEELSNSLYFEKSLNWTGLLVEPSKMNYAKLRCKKRKAWTLRGCLSGDPKPRKMKMIGAGDLGALDDYTEWWRMLPLQYERRIEVGTVWCFPLISVLMAINQTKIDYMVLDIERAEIPVLRSTPMDKIDVKVLQIEFSSYYDYAFGQKYVQKRKAELQNFMATHLPLYKEYETAVIDLIYVK</sequence>
<dbReference type="Proteomes" id="UP000270296">
    <property type="component" value="Unassembled WGS sequence"/>
</dbReference>
<feature type="domain" description="Methyltransferase FkbM" evidence="1">
    <location>
        <begin position="118"/>
        <end position="266"/>
    </location>
</feature>
<dbReference type="GO" id="GO:0005789">
    <property type="term" value="C:endoplasmic reticulum membrane"/>
    <property type="evidence" value="ECO:0007669"/>
    <property type="project" value="TreeGrafter"/>
</dbReference>